<accession>A0A0U1P3U2</accession>
<dbReference type="Pfam" id="PF00890">
    <property type="entry name" value="FAD_binding_2"/>
    <property type="match status" value="1"/>
</dbReference>
<dbReference type="Gene3D" id="3.50.50.60">
    <property type="entry name" value="FAD/NAD(P)-binding domain"/>
    <property type="match status" value="1"/>
</dbReference>
<protein>
    <submittedName>
        <fullName evidence="4">Fumarate reductase/succinate dehydrogenase flavoprotein domain-containing protein</fullName>
    </submittedName>
</protein>
<evidence type="ECO:0000256" key="2">
    <source>
        <dbReference type="ARBA" id="ARBA00023002"/>
    </source>
</evidence>
<reference evidence="5" key="1">
    <citation type="submission" date="2015-05" db="EMBL/GenBank/DDBJ databases">
        <authorList>
            <person name="Urmite Genomes"/>
        </authorList>
    </citation>
    <scope>NUCLEOTIDE SEQUENCE [LARGE SCALE GENOMIC DNA]</scope>
    <source>
        <strain evidence="5">LF1</strain>
    </source>
</reference>
<sequence length="93" mass="10217">MPRFHIVWGTGPGIVKPFEERVRKAMEQGLVDYRPRHRVNELLTENGAVVGARGDVLIQSSAARGEATSREIVGDFEFYSQAVMVTSGGIDAK</sequence>
<evidence type="ECO:0000313" key="4">
    <source>
        <dbReference type="EMBL" id="CRK84937.1"/>
    </source>
</evidence>
<name>A0A0U1P3U2_9BACI</name>
<organism evidence="4 5">
    <name type="scientific">Neobacillus massiliamazoniensis</name>
    <dbReference type="NCBI Taxonomy" id="1499688"/>
    <lineage>
        <taxon>Bacteria</taxon>
        <taxon>Bacillati</taxon>
        <taxon>Bacillota</taxon>
        <taxon>Bacilli</taxon>
        <taxon>Bacillales</taxon>
        <taxon>Bacillaceae</taxon>
        <taxon>Neobacillus</taxon>
    </lineage>
</organism>
<dbReference type="AlphaFoldDB" id="A0A0U1P3U2"/>
<dbReference type="PANTHER" id="PTHR43260:SF1">
    <property type="entry name" value="KSDD-LIKE STEROID DEHYDROGENASE RV0785"/>
    <property type="match status" value="1"/>
</dbReference>
<evidence type="ECO:0000256" key="1">
    <source>
        <dbReference type="ARBA" id="ARBA00022630"/>
    </source>
</evidence>
<keyword evidence="5" id="KW-1185">Reference proteome</keyword>
<dbReference type="InterPro" id="IPR036188">
    <property type="entry name" value="FAD/NAD-bd_sf"/>
</dbReference>
<feature type="domain" description="FAD-dependent oxidoreductase 2 FAD-binding" evidence="3">
    <location>
        <begin position="6"/>
        <end position="91"/>
    </location>
</feature>
<proteinExistence type="predicted"/>
<dbReference type="GO" id="GO:0016627">
    <property type="term" value="F:oxidoreductase activity, acting on the CH-CH group of donors"/>
    <property type="evidence" value="ECO:0007669"/>
    <property type="project" value="InterPro"/>
</dbReference>
<dbReference type="InterPro" id="IPR003953">
    <property type="entry name" value="FAD-dep_OxRdtase_2_FAD-bd"/>
</dbReference>
<dbReference type="EMBL" id="CVRB01000006">
    <property type="protein sequence ID" value="CRK84937.1"/>
    <property type="molecule type" value="Genomic_DNA"/>
</dbReference>
<keyword evidence="2" id="KW-0560">Oxidoreductase</keyword>
<dbReference type="InterPro" id="IPR014614">
    <property type="entry name" value="KsdD_DH"/>
</dbReference>
<gene>
    <name evidence="4" type="ORF">BN000_04996</name>
</gene>
<dbReference type="STRING" id="1499688.BN000_04996"/>
<evidence type="ECO:0000259" key="3">
    <source>
        <dbReference type="Pfam" id="PF00890"/>
    </source>
</evidence>
<keyword evidence="1" id="KW-0285">Flavoprotein</keyword>
<evidence type="ECO:0000313" key="5">
    <source>
        <dbReference type="Proteomes" id="UP000199087"/>
    </source>
</evidence>
<dbReference type="PANTHER" id="PTHR43260">
    <property type="entry name" value="3-KETOSTEROID-DELTA-1-DEHYDROGENASE"/>
    <property type="match status" value="1"/>
</dbReference>
<dbReference type="Proteomes" id="UP000199087">
    <property type="component" value="Unassembled WGS sequence"/>
</dbReference>